<dbReference type="PRINTS" id="PR00119">
    <property type="entry name" value="CATATPASE"/>
</dbReference>
<evidence type="ECO:0000256" key="4">
    <source>
        <dbReference type="ARBA" id="ARBA00022723"/>
    </source>
</evidence>
<comment type="catalytic activity">
    <reaction evidence="10">
        <text>ATP + H2O = ADP + phosphate + H(+)</text>
        <dbReference type="Rhea" id="RHEA:13065"/>
        <dbReference type="ChEBI" id="CHEBI:15377"/>
        <dbReference type="ChEBI" id="CHEBI:15378"/>
        <dbReference type="ChEBI" id="CHEBI:30616"/>
        <dbReference type="ChEBI" id="CHEBI:43474"/>
        <dbReference type="ChEBI" id="CHEBI:456216"/>
    </reaction>
</comment>
<evidence type="ECO:0000256" key="3">
    <source>
        <dbReference type="ARBA" id="ARBA00022692"/>
    </source>
</evidence>
<dbReference type="Pfam" id="PF00122">
    <property type="entry name" value="E1-E2_ATPase"/>
    <property type="match status" value="1"/>
</dbReference>
<dbReference type="SUPFAM" id="SSF55008">
    <property type="entry name" value="HMA, heavy metal-associated domain"/>
    <property type="match status" value="1"/>
</dbReference>
<evidence type="ECO:0000259" key="13">
    <source>
        <dbReference type="PROSITE" id="PS50846"/>
    </source>
</evidence>
<dbReference type="InterPro" id="IPR027256">
    <property type="entry name" value="P-typ_ATPase_IB"/>
</dbReference>
<dbReference type="InterPro" id="IPR023298">
    <property type="entry name" value="ATPase_P-typ_TM_dom_sf"/>
</dbReference>
<keyword evidence="5 12" id="KW-0547">Nucleotide-binding</keyword>
<sequence>MTTPVHLDLGIAGMTCTSCSSRVERKLNKVDGVTASVNYATESASIEYSPESTTPQELMDVVSKAGYEAFSLEPEQPDDTDSATDPVDAAREEEQQDLLHRTIVAAVISTPIMALSMIPAWQFEYWQWACAILATIVYIFGGAPFHKATWANIKHGSFTMDTLITMGTSAAYFWSLYALFFGNAGQPGMQMHMTFTAHHAKMDHIYFESVGMVITFLLLGRWFEVKAKGQSSEALRNLLNMGAKDASVLVDGTEKRIPISQVQEGDVFIVRPGEKIATDGVVLSGASAVDESMLTGESLPVEVSEGDTVTGATINSSGKLEVRATRVGSDTVLSQMAELVTQAQVGKAPVQKLVDRIAQVFVPVVIGIAILTLVIQLFFGGVAPAFLAAVSVLIIACPCAMGLATPTAILVGTGRGAQLGLLIKGPEILESTRRIDTVVLDKTGTVTTGEMSVANVHGDVLELAAAVEASSAHPIAQAIQNACAVEPASDFRSIDGQGVEGTVNGKRVRVGRAAGDLGEFTTAFEESEAAGGTPVCVYVDEELAGIIEVRDTVKDTAADAIAELRELGLTPHLLTGDNAGAAQAVAEEVGIDPANVTAGVMPEDKVDVVKRLQAQGNNVAMVGDGVNDAAALAQADLGLAMGAGTDVAIEASDITLMHSDLRSAADAIRLSRRTLRTIKGNLFWAFAYNVVLIPVAAVGLLNPLFAGLAMAFSSVFVVSNSLLLRRFNVERD</sequence>
<dbReference type="Gene3D" id="3.40.50.1000">
    <property type="entry name" value="HAD superfamily/HAD-like"/>
    <property type="match status" value="1"/>
</dbReference>
<dbReference type="NCBIfam" id="TIGR01525">
    <property type="entry name" value="ATPase-IB_hvy"/>
    <property type="match status" value="1"/>
</dbReference>
<keyword evidence="7" id="KW-1278">Translocase</keyword>
<dbReference type="Pfam" id="PF00403">
    <property type="entry name" value="HMA"/>
    <property type="match status" value="1"/>
</dbReference>
<dbReference type="AlphaFoldDB" id="A0A0F6QXT1"/>
<dbReference type="PROSITE" id="PS01047">
    <property type="entry name" value="HMA_1"/>
    <property type="match status" value="1"/>
</dbReference>
<dbReference type="GO" id="GO:0043682">
    <property type="term" value="F:P-type divalent copper transporter activity"/>
    <property type="evidence" value="ECO:0007669"/>
    <property type="project" value="TreeGrafter"/>
</dbReference>
<dbReference type="CDD" id="cd00371">
    <property type="entry name" value="HMA"/>
    <property type="match status" value="1"/>
</dbReference>
<keyword evidence="6 12" id="KW-0067">ATP-binding</keyword>
<feature type="transmembrane region" description="Helical" evidence="12">
    <location>
        <begin position="360"/>
        <end position="379"/>
    </location>
</feature>
<dbReference type="Pfam" id="PF00702">
    <property type="entry name" value="Hydrolase"/>
    <property type="match status" value="1"/>
</dbReference>
<dbReference type="PANTHER" id="PTHR43520">
    <property type="entry name" value="ATP7, ISOFORM B"/>
    <property type="match status" value="1"/>
</dbReference>
<dbReference type="PANTHER" id="PTHR43520:SF8">
    <property type="entry name" value="P-TYPE CU(+) TRANSPORTER"/>
    <property type="match status" value="1"/>
</dbReference>
<name>A0A0F6QXT1_9CORY</name>
<organism evidence="14 15">
    <name type="scientific">Corynebacterium camporealensis</name>
    <dbReference type="NCBI Taxonomy" id="161896"/>
    <lineage>
        <taxon>Bacteria</taxon>
        <taxon>Bacillati</taxon>
        <taxon>Actinomycetota</taxon>
        <taxon>Actinomycetes</taxon>
        <taxon>Mycobacteriales</taxon>
        <taxon>Corynebacteriaceae</taxon>
        <taxon>Corynebacterium</taxon>
    </lineage>
</organism>
<dbReference type="GO" id="GO:0005524">
    <property type="term" value="F:ATP binding"/>
    <property type="evidence" value="ECO:0007669"/>
    <property type="project" value="UniProtKB-UniRule"/>
</dbReference>
<feature type="transmembrane region" description="Helical" evidence="12">
    <location>
        <begin position="163"/>
        <end position="184"/>
    </location>
</feature>
<dbReference type="OrthoDB" id="7059309at2"/>
<dbReference type="PROSITE" id="PS00154">
    <property type="entry name" value="ATPASE_E1_E2"/>
    <property type="match status" value="1"/>
</dbReference>
<dbReference type="EMBL" id="CP011311">
    <property type="protein sequence ID" value="AKE40172.1"/>
    <property type="molecule type" value="Genomic_DNA"/>
</dbReference>
<dbReference type="SFLD" id="SFLDF00027">
    <property type="entry name" value="p-type_atpase"/>
    <property type="match status" value="1"/>
</dbReference>
<dbReference type="InterPro" id="IPR008250">
    <property type="entry name" value="ATPase_P-typ_transduc_dom_A_sf"/>
</dbReference>
<dbReference type="RefSeq" id="WP_046453603.1">
    <property type="nucleotide sequence ID" value="NZ_CP011311.1"/>
</dbReference>
<evidence type="ECO:0000256" key="5">
    <source>
        <dbReference type="ARBA" id="ARBA00022741"/>
    </source>
</evidence>
<dbReference type="SUPFAM" id="SSF81665">
    <property type="entry name" value="Calcium ATPase, transmembrane domain M"/>
    <property type="match status" value="1"/>
</dbReference>
<dbReference type="Gene3D" id="3.30.70.100">
    <property type="match status" value="1"/>
</dbReference>
<dbReference type="PROSITE" id="PS50846">
    <property type="entry name" value="HMA_2"/>
    <property type="match status" value="1"/>
</dbReference>
<keyword evidence="12" id="KW-1003">Cell membrane</keyword>
<gene>
    <name evidence="14" type="primary">ctpA</name>
    <name evidence="14" type="ORF">UL81_11215</name>
</gene>
<dbReference type="PATRIC" id="fig|161896.4.peg.2187"/>
<keyword evidence="14" id="KW-0378">Hydrolase</keyword>
<dbReference type="InterPro" id="IPR001757">
    <property type="entry name" value="P_typ_ATPase"/>
</dbReference>
<feature type="domain" description="HMA" evidence="13">
    <location>
        <begin position="5"/>
        <end position="70"/>
    </location>
</feature>
<dbReference type="CDD" id="cd02094">
    <property type="entry name" value="P-type_ATPase_Cu-like"/>
    <property type="match status" value="1"/>
</dbReference>
<dbReference type="SUPFAM" id="SSF81653">
    <property type="entry name" value="Calcium ATPase, transduction domain A"/>
    <property type="match status" value="1"/>
</dbReference>
<dbReference type="FunFam" id="3.30.70.100:FF:000005">
    <property type="entry name" value="Copper-exporting P-type ATPase A"/>
    <property type="match status" value="1"/>
</dbReference>
<dbReference type="FunFam" id="2.70.150.10:FF:000002">
    <property type="entry name" value="Copper-transporting ATPase 1, putative"/>
    <property type="match status" value="1"/>
</dbReference>
<dbReference type="SUPFAM" id="SSF56784">
    <property type="entry name" value="HAD-like"/>
    <property type="match status" value="1"/>
</dbReference>
<dbReference type="InterPro" id="IPR023299">
    <property type="entry name" value="ATPase_P-typ_cyto_dom_N"/>
</dbReference>
<dbReference type="InterPro" id="IPR023214">
    <property type="entry name" value="HAD_sf"/>
</dbReference>
<keyword evidence="8 12" id="KW-1133">Transmembrane helix</keyword>
<keyword evidence="9 12" id="KW-0472">Membrane</keyword>
<dbReference type="InterPro" id="IPR017969">
    <property type="entry name" value="Heavy-metal-associated_CS"/>
</dbReference>
<dbReference type="InterPro" id="IPR059000">
    <property type="entry name" value="ATPase_P-type_domA"/>
</dbReference>
<feature type="transmembrane region" description="Helical" evidence="12">
    <location>
        <begin position="681"/>
        <end position="698"/>
    </location>
</feature>
<comment type="subcellular location">
    <subcellularLocation>
        <location evidence="1">Cell membrane</location>
        <topology evidence="1">Multi-pass membrane protein</topology>
    </subcellularLocation>
</comment>
<dbReference type="PROSITE" id="PS01229">
    <property type="entry name" value="COF_2"/>
    <property type="match status" value="1"/>
</dbReference>
<dbReference type="Gene3D" id="2.70.150.10">
    <property type="entry name" value="Calcium-transporting ATPase, cytoplasmic transduction domain A"/>
    <property type="match status" value="1"/>
</dbReference>
<evidence type="ECO:0000256" key="2">
    <source>
        <dbReference type="ARBA" id="ARBA00006024"/>
    </source>
</evidence>
<evidence type="ECO:0000256" key="7">
    <source>
        <dbReference type="ARBA" id="ARBA00022967"/>
    </source>
</evidence>
<evidence type="ECO:0000313" key="15">
    <source>
        <dbReference type="Proteomes" id="UP000033566"/>
    </source>
</evidence>
<evidence type="ECO:0000256" key="11">
    <source>
        <dbReference type="ARBA" id="ARBA00074171"/>
    </source>
</evidence>
<feature type="transmembrane region" description="Helical" evidence="12">
    <location>
        <begin position="704"/>
        <end position="724"/>
    </location>
</feature>
<protein>
    <recommendedName>
        <fullName evidence="11">Cation-transporting P-type ATPase B</fullName>
    </recommendedName>
</protein>
<evidence type="ECO:0000256" key="12">
    <source>
        <dbReference type="RuleBase" id="RU362081"/>
    </source>
</evidence>
<reference evidence="14 15" key="1">
    <citation type="journal article" date="2015" name="Genome Announc.">
        <title>Complete Genome Sequence of Corynebacterium camporealensis DSM 44610, Isolated from the Milk of a Manchega Sheep with Subclinical Mastitis.</title>
        <authorList>
            <person name="Ruckert C."/>
            <person name="Albersmeier A."/>
            <person name="Winkler A."/>
            <person name="Tauch A."/>
        </authorList>
    </citation>
    <scope>NUCLEOTIDE SEQUENCE [LARGE SCALE GENOMIC DNA]</scope>
    <source>
        <strain evidence="14 15">DSM 44610</strain>
    </source>
</reference>
<keyword evidence="3 12" id="KW-0812">Transmembrane</keyword>
<proteinExistence type="inferred from homology"/>
<dbReference type="GO" id="GO:0016887">
    <property type="term" value="F:ATP hydrolysis activity"/>
    <property type="evidence" value="ECO:0007669"/>
    <property type="project" value="InterPro"/>
</dbReference>
<dbReference type="PRINTS" id="PR00943">
    <property type="entry name" value="CUATPASE"/>
</dbReference>
<keyword evidence="15" id="KW-1185">Reference proteome</keyword>
<dbReference type="InterPro" id="IPR006121">
    <property type="entry name" value="HMA_dom"/>
</dbReference>
<dbReference type="SFLD" id="SFLDS00003">
    <property type="entry name" value="Haloacid_Dehalogenase"/>
    <property type="match status" value="1"/>
</dbReference>
<dbReference type="InterPro" id="IPR036412">
    <property type="entry name" value="HAD-like_sf"/>
</dbReference>
<dbReference type="NCBIfam" id="TIGR01511">
    <property type="entry name" value="ATPase-IB1_Cu"/>
    <property type="match status" value="1"/>
</dbReference>
<comment type="similarity">
    <text evidence="2 12">Belongs to the cation transport ATPase (P-type) (TC 3.A.3) family. Type IB subfamily.</text>
</comment>
<dbReference type="Gene3D" id="3.40.1110.10">
    <property type="entry name" value="Calcium-transporting ATPase, cytoplasmic domain N"/>
    <property type="match status" value="1"/>
</dbReference>
<dbReference type="GO" id="GO:0055070">
    <property type="term" value="P:copper ion homeostasis"/>
    <property type="evidence" value="ECO:0007669"/>
    <property type="project" value="TreeGrafter"/>
</dbReference>
<keyword evidence="4 12" id="KW-0479">Metal-binding</keyword>
<feature type="transmembrane region" description="Helical" evidence="12">
    <location>
        <begin position="204"/>
        <end position="223"/>
    </location>
</feature>
<feature type="transmembrane region" description="Helical" evidence="12">
    <location>
        <begin position="125"/>
        <end position="143"/>
    </location>
</feature>
<dbReference type="Proteomes" id="UP000033566">
    <property type="component" value="Chromosome"/>
</dbReference>
<evidence type="ECO:0000256" key="8">
    <source>
        <dbReference type="ARBA" id="ARBA00022989"/>
    </source>
</evidence>
<dbReference type="SFLD" id="SFLDG00002">
    <property type="entry name" value="C1.7:_P-type_atpase_like"/>
    <property type="match status" value="1"/>
</dbReference>
<evidence type="ECO:0000256" key="1">
    <source>
        <dbReference type="ARBA" id="ARBA00004651"/>
    </source>
</evidence>
<dbReference type="InterPro" id="IPR018303">
    <property type="entry name" value="ATPase_P-typ_P_site"/>
</dbReference>
<dbReference type="KEGG" id="ccj:UL81_11215"/>
<dbReference type="GO" id="GO:0005886">
    <property type="term" value="C:plasma membrane"/>
    <property type="evidence" value="ECO:0007669"/>
    <property type="project" value="UniProtKB-SubCell"/>
</dbReference>
<dbReference type="NCBIfam" id="TIGR01512">
    <property type="entry name" value="ATPase-IB2_Cd"/>
    <property type="match status" value="1"/>
</dbReference>
<accession>A0A0F6QXT1</accession>
<dbReference type="GO" id="GO:0005507">
    <property type="term" value="F:copper ion binding"/>
    <property type="evidence" value="ECO:0007669"/>
    <property type="project" value="TreeGrafter"/>
</dbReference>
<evidence type="ECO:0000256" key="6">
    <source>
        <dbReference type="ARBA" id="ARBA00022840"/>
    </source>
</evidence>
<feature type="transmembrane region" description="Helical" evidence="12">
    <location>
        <begin position="385"/>
        <end position="411"/>
    </location>
</feature>
<feature type="transmembrane region" description="Helical" evidence="12">
    <location>
        <begin position="98"/>
        <end position="119"/>
    </location>
</feature>
<evidence type="ECO:0000313" key="14">
    <source>
        <dbReference type="EMBL" id="AKE40172.1"/>
    </source>
</evidence>
<evidence type="ECO:0000256" key="10">
    <source>
        <dbReference type="ARBA" id="ARBA00049360"/>
    </source>
</evidence>
<dbReference type="InterPro" id="IPR036163">
    <property type="entry name" value="HMA_dom_sf"/>
</dbReference>
<dbReference type="NCBIfam" id="TIGR01494">
    <property type="entry name" value="ATPase_P-type"/>
    <property type="match status" value="1"/>
</dbReference>
<dbReference type="InterPro" id="IPR044492">
    <property type="entry name" value="P_typ_ATPase_HD_dom"/>
</dbReference>
<dbReference type="HOGENOM" id="CLU_001771_0_3_11"/>
<evidence type="ECO:0000256" key="9">
    <source>
        <dbReference type="ARBA" id="ARBA00023136"/>
    </source>
</evidence>